<organism evidence="1 2">
    <name type="scientific">Actinidia chinensis var. chinensis</name>
    <name type="common">Chinese soft-hair kiwi</name>
    <dbReference type="NCBI Taxonomy" id="1590841"/>
    <lineage>
        <taxon>Eukaryota</taxon>
        <taxon>Viridiplantae</taxon>
        <taxon>Streptophyta</taxon>
        <taxon>Embryophyta</taxon>
        <taxon>Tracheophyta</taxon>
        <taxon>Spermatophyta</taxon>
        <taxon>Magnoliopsida</taxon>
        <taxon>eudicotyledons</taxon>
        <taxon>Gunneridae</taxon>
        <taxon>Pentapetalae</taxon>
        <taxon>asterids</taxon>
        <taxon>Ericales</taxon>
        <taxon>Actinidiaceae</taxon>
        <taxon>Actinidia</taxon>
    </lineage>
</organism>
<comment type="caution">
    <text evidence="1">The sequence shown here is derived from an EMBL/GenBank/DDBJ whole genome shotgun (WGS) entry which is preliminary data.</text>
</comment>
<proteinExistence type="predicted"/>
<accession>A0A2R6QFL9</accession>
<dbReference type="Gramene" id="PSS07427">
    <property type="protein sequence ID" value="PSS07427"/>
    <property type="gene ID" value="CEY00_Acc17773"/>
</dbReference>
<reference evidence="2" key="2">
    <citation type="journal article" date="2018" name="BMC Genomics">
        <title>A manually annotated Actinidia chinensis var. chinensis (kiwifruit) genome highlights the challenges associated with draft genomes and gene prediction in plants.</title>
        <authorList>
            <person name="Pilkington S.M."/>
            <person name="Crowhurst R."/>
            <person name="Hilario E."/>
            <person name="Nardozza S."/>
            <person name="Fraser L."/>
            <person name="Peng Y."/>
            <person name="Gunaseelan K."/>
            <person name="Simpson R."/>
            <person name="Tahir J."/>
            <person name="Deroles S.C."/>
            <person name="Templeton K."/>
            <person name="Luo Z."/>
            <person name="Davy M."/>
            <person name="Cheng C."/>
            <person name="McNeilage M."/>
            <person name="Scaglione D."/>
            <person name="Liu Y."/>
            <person name="Zhang Q."/>
            <person name="Datson P."/>
            <person name="De Silva N."/>
            <person name="Gardiner S.E."/>
            <person name="Bassett H."/>
            <person name="Chagne D."/>
            <person name="McCallum J."/>
            <person name="Dzierzon H."/>
            <person name="Deng C."/>
            <person name="Wang Y.Y."/>
            <person name="Barron L."/>
            <person name="Manako K."/>
            <person name="Bowen J."/>
            <person name="Foster T.M."/>
            <person name="Erridge Z.A."/>
            <person name="Tiffin H."/>
            <person name="Waite C.N."/>
            <person name="Davies K.M."/>
            <person name="Grierson E.P."/>
            <person name="Laing W.A."/>
            <person name="Kirk R."/>
            <person name="Chen X."/>
            <person name="Wood M."/>
            <person name="Montefiori M."/>
            <person name="Brummell D.A."/>
            <person name="Schwinn K.E."/>
            <person name="Catanach A."/>
            <person name="Fullerton C."/>
            <person name="Li D."/>
            <person name="Meiyalaghan S."/>
            <person name="Nieuwenhuizen N."/>
            <person name="Read N."/>
            <person name="Prakash R."/>
            <person name="Hunter D."/>
            <person name="Zhang H."/>
            <person name="McKenzie M."/>
            <person name="Knabel M."/>
            <person name="Harris A."/>
            <person name="Allan A.C."/>
            <person name="Gleave A."/>
            <person name="Chen A."/>
            <person name="Janssen B.J."/>
            <person name="Plunkett B."/>
            <person name="Ampomah-Dwamena C."/>
            <person name="Voogd C."/>
            <person name="Leif D."/>
            <person name="Lafferty D."/>
            <person name="Souleyre E.J.F."/>
            <person name="Varkonyi-Gasic E."/>
            <person name="Gambi F."/>
            <person name="Hanley J."/>
            <person name="Yao J.L."/>
            <person name="Cheung J."/>
            <person name="David K.M."/>
            <person name="Warren B."/>
            <person name="Marsh K."/>
            <person name="Snowden K.C."/>
            <person name="Lin-Wang K."/>
            <person name="Brian L."/>
            <person name="Martinez-Sanchez M."/>
            <person name="Wang M."/>
            <person name="Ileperuma N."/>
            <person name="Macnee N."/>
            <person name="Campin R."/>
            <person name="McAtee P."/>
            <person name="Drummond R.S.M."/>
            <person name="Espley R.V."/>
            <person name="Ireland H.S."/>
            <person name="Wu R."/>
            <person name="Atkinson R.G."/>
            <person name="Karunairetnam S."/>
            <person name="Bulley S."/>
            <person name="Chunkath S."/>
            <person name="Hanley Z."/>
            <person name="Storey R."/>
            <person name="Thrimawithana A.H."/>
            <person name="Thomson S."/>
            <person name="David C."/>
            <person name="Testolin R."/>
            <person name="Huang H."/>
            <person name="Hellens R.P."/>
            <person name="Schaffer R.J."/>
        </authorList>
    </citation>
    <scope>NUCLEOTIDE SEQUENCE [LARGE SCALE GENOMIC DNA]</scope>
    <source>
        <strain evidence="2">cv. Red5</strain>
    </source>
</reference>
<evidence type="ECO:0000313" key="1">
    <source>
        <dbReference type="EMBL" id="PSS07427.1"/>
    </source>
</evidence>
<name>A0A2R6QFL9_ACTCC</name>
<sequence>MASIVANMHLPVLVNGRQPLLRTLGKFTVSATGDCPERRFSVAIDRTLAPERSCVPGESFKTGPSCQTWFTVVVFFGSSKVAKTTISLLEYVADRSETPKLKSPFCNWVR</sequence>
<gene>
    <name evidence="1" type="ORF">CEY00_Acc17773</name>
</gene>
<evidence type="ECO:0000313" key="2">
    <source>
        <dbReference type="Proteomes" id="UP000241394"/>
    </source>
</evidence>
<dbReference type="EMBL" id="NKQK01000016">
    <property type="protein sequence ID" value="PSS07427.1"/>
    <property type="molecule type" value="Genomic_DNA"/>
</dbReference>
<dbReference type="InParanoid" id="A0A2R6QFL9"/>
<reference evidence="1 2" key="1">
    <citation type="submission" date="2017-07" db="EMBL/GenBank/DDBJ databases">
        <title>An improved, manually edited Actinidia chinensis var. chinensis (kiwifruit) genome highlights the challenges associated with draft genomes and gene prediction in plants.</title>
        <authorList>
            <person name="Pilkington S."/>
            <person name="Crowhurst R."/>
            <person name="Hilario E."/>
            <person name="Nardozza S."/>
            <person name="Fraser L."/>
            <person name="Peng Y."/>
            <person name="Gunaseelan K."/>
            <person name="Simpson R."/>
            <person name="Tahir J."/>
            <person name="Deroles S."/>
            <person name="Templeton K."/>
            <person name="Luo Z."/>
            <person name="Davy M."/>
            <person name="Cheng C."/>
            <person name="Mcneilage M."/>
            <person name="Scaglione D."/>
            <person name="Liu Y."/>
            <person name="Zhang Q."/>
            <person name="Datson P."/>
            <person name="De Silva N."/>
            <person name="Gardiner S."/>
            <person name="Bassett H."/>
            <person name="Chagne D."/>
            <person name="Mccallum J."/>
            <person name="Dzierzon H."/>
            <person name="Deng C."/>
            <person name="Wang Y.-Y."/>
            <person name="Barron N."/>
            <person name="Manako K."/>
            <person name="Bowen J."/>
            <person name="Foster T."/>
            <person name="Erridge Z."/>
            <person name="Tiffin H."/>
            <person name="Waite C."/>
            <person name="Davies K."/>
            <person name="Grierson E."/>
            <person name="Laing W."/>
            <person name="Kirk R."/>
            <person name="Chen X."/>
            <person name="Wood M."/>
            <person name="Montefiori M."/>
            <person name="Brummell D."/>
            <person name="Schwinn K."/>
            <person name="Catanach A."/>
            <person name="Fullerton C."/>
            <person name="Li D."/>
            <person name="Meiyalaghan S."/>
            <person name="Nieuwenhuizen N."/>
            <person name="Read N."/>
            <person name="Prakash R."/>
            <person name="Hunter D."/>
            <person name="Zhang H."/>
            <person name="Mckenzie M."/>
            <person name="Knabel M."/>
            <person name="Harris A."/>
            <person name="Allan A."/>
            <person name="Chen A."/>
            <person name="Janssen B."/>
            <person name="Plunkett B."/>
            <person name="Dwamena C."/>
            <person name="Voogd C."/>
            <person name="Leif D."/>
            <person name="Lafferty D."/>
            <person name="Souleyre E."/>
            <person name="Varkonyi-Gasic E."/>
            <person name="Gambi F."/>
            <person name="Hanley J."/>
            <person name="Yao J.-L."/>
            <person name="Cheung J."/>
            <person name="David K."/>
            <person name="Warren B."/>
            <person name="Marsh K."/>
            <person name="Snowden K."/>
            <person name="Lin-Wang K."/>
            <person name="Brian L."/>
            <person name="Martinez-Sanchez M."/>
            <person name="Wang M."/>
            <person name="Ileperuma N."/>
            <person name="Macnee N."/>
            <person name="Campin R."/>
            <person name="Mcatee P."/>
            <person name="Drummond R."/>
            <person name="Espley R."/>
            <person name="Ireland H."/>
            <person name="Wu R."/>
            <person name="Atkinson R."/>
            <person name="Karunairetnam S."/>
            <person name="Bulley S."/>
            <person name="Chunkath S."/>
            <person name="Hanley Z."/>
            <person name="Storey R."/>
            <person name="Thrimawithana A."/>
            <person name="Thomson S."/>
            <person name="David C."/>
            <person name="Testolin R."/>
        </authorList>
    </citation>
    <scope>NUCLEOTIDE SEQUENCE [LARGE SCALE GENOMIC DNA]</scope>
    <source>
        <strain evidence="2">cv. Red5</strain>
        <tissue evidence="1">Young leaf</tissue>
    </source>
</reference>
<dbReference type="Proteomes" id="UP000241394">
    <property type="component" value="Chromosome LG16"/>
</dbReference>
<dbReference type="OrthoDB" id="10460907at2759"/>
<keyword evidence="2" id="KW-1185">Reference proteome</keyword>
<protein>
    <submittedName>
        <fullName evidence="1">Cytochrome b561 and DOMON domain-containing protein</fullName>
    </submittedName>
</protein>
<dbReference type="AlphaFoldDB" id="A0A2R6QFL9"/>